<dbReference type="RefSeq" id="WP_283413916.1">
    <property type="nucleotide sequence ID" value="NZ_FXUA01000006.1"/>
</dbReference>
<comment type="caution">
    <text evidence="1">The sequence shown here is derived from an EMBL/GenBank/DDBJ whole genome shotgun (WGS) entry which is preliminary data.</text>
</comment>
<evidence type="ECO:0000313" key="2">
    <source>
        <dbReference type="Proteomes" id="UP001157915"/>
    </source>
</evidence>
<dbReference type="Proteomes" id="UP001157915">
    <property type="component" value="Unassembled WGS sequence"/>
</dbReference>
<evidence type="ECO:0000313" key="1">
    <source>
        <dbReference type="EMBL" id="SMP29774.1"/>
    </source>
</evidence>
<sequence>MNYVTNYNIGNGSRTIIASEVNTYTTVQLFIPQHLSKEEEQNPIQVFSQFFETEYPLPKAKIAIEDMALKVAYDIPPLSWNVKEQSIYFIIQFSRLLEAAYLIRNESKICWKVEKISKENMVPKKVLNKGRNLETIFPYLLNSHDPQDCKDPCLNLQAIFFDTPIQELLDTFRTWGKCVSANLKVDKTQLWNSHLDLRIFTIILESSHLIYVRSQNGNDQLPAG</sequence>
<accession>A0ABY1PBB3</accession>
<keyword evidence="2" id="KW-1185">Reference proteome</keyword>
<reference evidence="1 2" key="1">
    <citation type="submission" date="2017-05" db="EMBL/GenBank/DDBJ databases">
        <authorList>
            <person name="Varghese N."/>
            <person name="Submissions S."/>
        </authorList>
    </citation>
    <scope>NUCLEOTIDE SEQUENCE [LARGE SCALE GENOMIC DNA]</scope>
    <source>
        <strain evidence="1 2">DSM 15360</strain>
    </source>
</reference>
<proteinExistence type="predicted"/>
<gene>
    <name evidence="1" type="ORF">SAMN06265367_106180</name>
</gene>
<name>A0ABY1PBB3_9BACT</name>
<dbReference type="EMBL" id="FXUA01000006">
    <property type="protein sequence ID" value="SMP29774.1"/>
    <property type="molecule type" value="Genomic_DNA"/>
</dbReference>
<organism evidence="1 2">
    <name type="scientific">Algoriphagus winogradskyi</name>
    <dbReference type="NCBI Taxonomy" id="237017"/>
    <lineage>
        <taxon>Bacteria</taxon>
        <taxon>Pseudomonadati</taxon>
        <taxon>Bacteroidota</taxon>
        <taxon>Cytophagia</taxon>
        <taxon>Cytophagales</taxon>
        <taxon>Cyclobacteriaceae</taxon>
        <taxon>Algoriphagus</taxon>
    </lineage>
</organism>
<protein>
    <submittedName>
        <fullName evidence="1">Uncharacterized protein</fullName>
    </submittedName>
</protein>